<comment type="caution">
    <text evidence="1">The sequence shown here is derived from an EMBL/GenBank/DDBJ whole genome shotgun (WGS) entry which is preliminary data.</text>
</comment>
<name>A0ACB8UHB4_9APHY</name>
<gene>
    <name evidence="1" type="ORF">BDY19DRAFT_918064</name>
</gene>
<evidence type="ECO:0000313" key="2">
    <source>
        <dbReference type="Proteomes" id="UP001055072"/>
    </source>
</evidence>
<accession>A0ACB8UHB4</accession>
<reference evidence="1" key="1">
    <citation type="journal article" date="2021" name="Environ. Microbiol.">
        <title>Gene family expansions and transcriptome signatures uncover fungal adaptations to wood decay.</title>
        <authorList>
            <person name="Hage H."/>
            <person name="Miyauchi S."/>
            <person name="Viragh M."/>
            <person name="Drula E."/>
            <person name="Min B."/>
            <person name="Chaduli D."/>
            <person name="Navarro D."/>
            <person name="Favel A."/>
            <person name="Norest M."/>
            <person name="Lesage-Meessen L."/>
            <person name="Balint B."/>
            <person name="Merenyi Z."/>
            <person name="de Eugenio L."/>
            <person name="Morin E."/>
            <person name="Martinez A.T."/>
            <person name="Baldrian P."/>
            <person name="Stursova M."/>
            <person name="Martinez M.J."/>
            <person name="Novotny C."/>
            <person name="Magnuson J.K."/>
            <person name="Spatafora J.W."/>
            <person name="Maurice S."/>
            <person name="Pangilinan J."/>
            <person name="Andreopoulos W."/>
            <person name="LaButti K."/>
            <person name="Hundley H."/>
            <person name="Na H."/>
            <person name="Kuo A."/>
            <person name="Barry K."/>
            <person name="Lipzen A."/>
            <person name="Henrissat B."/>
            <person name="Riley R."/>
            <person name="Ahrendt S."/>
            <person name="Nagy L.G."/>
            <person name="Grigoriev I.V."/>
            <person name="Martin F."/>
            <person name="Rosso M.N."/>
        </authorList>
    </citation>
    <scope>NUCLEOTIDE SEQUENCE</scope>
    <source>
        <strain evidence="1">CBS 384.51</strain>
    </source>
</reference>
<evidence type="ECO:0000313" key="1">
    <source>
        <dbReference type="EMBL" id="KAI0093638.1"/>
    </source>
</evidence>
<protein>
    <submittedName>
        <fullName evidence="1">Uncharacterized protein</fullName>
    </submittedName>
</protein>
<sequence>MSGTESTASGEFDIHATYLHILEDKEISHPLAAILALSELVVNSKGTFLPRSL</sequence>
<dbReference type="Proteomes" id="UP001055072">
    <property type="component" value="Unassembled WGS sequence"/>
</dbReference>
<dbReference type="EMBL" id="MU274901">
    <property type="protein sequence ID" value="KAI0093638.1"/>
    <property type="molecule type" value="Genomic_DNA"/>
</dbReference>
<proteinExistence type="predicted"/>
<keyword evidence="2" id="KW-1185">Reference proteome</keyword>
<organism evidence="1 2">
    <name type="scientific">Irpex rosettiformis</name>
    <dbReference type="NCBI Taxonomy" id="378272"/>
    <lineage>
        <taxon>Eukaryota</taxon>
        <taxon>Fungi</taxon>
        <taxon>Dikarya</taxon>
        <taxon>Basidiomycota</taxon>
        <taxon>Agaricomycotina</taxon>
        <taxon>Agaricomycetes</taxon>
        <taxon>Polyporales</taxon>
        <taxon>Irpicaceae</taxon>
        <taxon>Irpex</taxon>
    </lineage>
</organism>